<evidence type="ECO:0000313" key="2">
    <source>
        <dbReference type="Proteomes" id="UP001497680"/>
    </source>
</evidence>
<organism evidence="1 2">
    <name type="scientific">Hypoxylon rubiginosum</name>
    <dbReference type="NCBI Taxonomy" id="110542"/>
    <lineage>
        <taxon>Eukaryota</taxon>
        <taxon>Fungi</taxon>
        <taxon>Dikarya</taxon>
        <taxon>Ascomycota</taxon>
        <taxon>Pezizomycotina</taxon>
        <taxon>Sordariomycetes</taxon>
        <taxon>Xylariomycetidae</taxon>
        <taxon>Xylariales</taxon>
        <taxon>Hypoxylaceae</taxon>
        <taxon>Hypoxylon</taxon>
    </lineage>
</organism>
<dbReference type="EMBL" id="MU394286">
    <property type="protein sequence ID" value="KAI6091590.1"/>
    <property type="molecule type" value="Genomic_DNA"/>
</dbReference>
<dbReference type="Proteomes" id="UP001497680">
    <property type="component" value="Unassembled WGS sequence"/>
</dbReference>
<reference evidence="1 2" key="1">
    <citation type="journal article" date="2022" name="New Phytol.">
        <title>Ecological generalism drives hyperdiversity of secondary metabolite gene clusters in xylarialean endophytes.</title>
        <authorList>
            <person name="Franco M.E.E."/>
            <person name="Wisecaver J.H."/>
            <person name="Arnold A.E."/>
            <person name="Ju Y.M."/>
            <person name="Slot J.C."/>
            <person name="Ahrendt S."/>
            <person name="Moore L.P."/>
            <person name="Eastman K.E."/>
            <person name="Scott K."/>
            <person name="Konkel Z."/>
            <person name="Mondo S.J."/>
            <person name="Kuo A."/>
            <person name="Hayes R.D."/>
            <person name="Haridas S."/>
            <person name="Andreopoulos B."/>
            <person name="Riley R."/>
            <person name="LaButti K."/>
            <person name="Pangilinan J."/>
            <person name="Lipzen A."/>
            <person name="Amirebrahimi M."/>
            <person name="Yan J."/>
            <person name="Adam C."/>
            <person name="Keymanesh K."/>
            <person name="Ng V."/>
            <person name="Louie K."/>
            <person name="Northen T."/>
            <person name="Drula E."/>
            <person name="Henrissat B."/>
            <person name="Hsieh H.M."/>
            <person name="Youens-Clark K."/>
            <person name="Lutzoni F."/>
            <person name="Miadlikowska J."/>
            <person name="Eastwood D.C."/>
            <person name="Hamelin R.C."/>
            <person name="Grigoriev I.V."/>
            <person name="U'Ren J.M."/>
        </authorList>
    </citation>
    <scope>NUCLEOTIDE SEQUENCE [LARGE SCALE GENOMIC DNA]</scope>
    <source>
        <strain evidence="1 2">ER1909</strain>
    </source>
</reference>
<comment type="caution">
    <text evidence="1">The sequence shown here is derived from an EMBL/GenBank/DDBJ whole genome shotgun (WGS) entry which is preliminary data.</text>
</comment>
<evidence type="ECO:0000313" key="1">
    <source>
        <dbReference type="EMBL" id="KAI6091590.1"/>
    </source>
</evidence>
<protein>
    <submittedName>
        <fullName evidence="1">Uncharacterized protein</fullName>
    </submittedName>
</protein>
<gene>
    <name evidence="1" type="ORF">F4821DRAFT_188124</name>
</gene>
<name>A0ACC0DFT0_9PEZI</name>
<sequence>MAYRRSDDDLAYGESYGERWDRNRFAVESDRARPTAERERFEERDRMFAARGPGGRIREASVDERFQRKPPRPWDEEPPREKRYYDDEAPRFRRSPPPELERRLVFDRERDRDREYRRSSPPRRPGQLIRRQSSLDTFDRRPPPRFVERDEYSPPPPPRREYRPEPHKPVPLPRSRALPPPRMYAEREFDEIRISEPERFGDEEYHAYPERVREREVVMERKRRDSSGSKDKHRARSVRSRSVRSRSISRSSATSEDSSTSGGTTVTVKSIKSVKSEYPKKGKTRIPVRLVSKRALIDLGYPFVEEGNVLIVQKALGQQNIDDLLKLSEDYKKAEQEVTAARSVSGDLIEERREVFALPPPPPSVIAPPPPPVIHTAAPVAPSPPVEVFKETYVREISPARTARSRRSHSTSTSRTPVIIEPREYSEEVPIGPLAIVGDRRRTDQDIQMEIARLEAERDLVKRERRHHHSHSRHRSHSHSLERELVSAERLPTGELVLYEEQVEKIEEPRRGVRIEKDKKGRMSISVPKYR</sequence>
<proteinExistence type="predicted"/>
<accession>A0ACC0DFT0</accession>
<keyword evidence="2" id="KW-1185">Reference proteome</keyword>